<dbReference type="PANTHER" id="PTHR43792:SF1">
    <property type="entry name" value="N-ACETYLTRANSFERASE DOMAIN-CONTAINING PROTEIN"/>
    <property type="match status" value="1"/>
</dbReference>
<dbReference type="EMBL" id="FWXB01000002">
    <property type="protein sequence ID" value="SMC11175.1"/>
    <property type="molecule type" value="Genomic_DNA"/>
</dbReference>
<dbReference type="InterPro" id="IPR051531">
    <property type="entry name" value="N-acetyltransferase"/>
</dbReference>
<evidence type="ECO:0000259" key="1">
    <source>
        <dbReference type="PROSITE" id="PS51186"/>
    </source>
</evidence>
<dbReference type="GO" id="GO:0016747">
    <property type="term" value="F:acyltransferase activity, transferring groups other than amino-acyl groups"/>
    <property type="evidence" value="ECO:0007669"/>
    <property type="project" value="InterPro"/>
</dbReference>
<gene>
    <name evidence="2" type="ORF">ROA7745_00986</name>
</gene>
<organism evidence="2 3">
    <name type="scientific">Roseovarius aestuarii</name>
    <dbReference type="NCBI Taxonomy" id="475083"/>
    <lineage>
        <taxon>Bacteria</taxon>
        <taxon>Pseudomonadati</taxon>
        <taxon>Pseudomonadota</taxon>
        <taxon>Alphaproteobacteria</taxon>
        <taxon>Rhodobacterales</taxon>
        <taxon>Roseobacteraceae</taxon>
        <taxon>Roseovarius</taxon>
    </lineage>
</organism>
<dbReference type="AlphaFoldDB" id="A0A1X7BNH8"/>
<sequence length="176" mass="20019">MVETSFETARLVLRSWREDDLTDFTRLLGNPEAMRDYPHPFGARTCEKRLADYMLAHQNHGYVRWRVATKAGDFLGYVGPYPNGTDHPLGAHGDIGWRLLPHAWGYGYATEAAGAALDHAFEKVGLSEVLAYTQADNLSSQAVISRLPFHRDPSRDFSIEDDHHGIWHGLVWVMWR</sequence>
<accession>A0A1X7BNH8</accession>
<dbReference type="PANTHER" id="PTHR43792">
    <property type="entry name" value="GNAT FAMILY, PUTATIVE (AFU_ORTHOLOGUE AFUA_3G00765)-RELATED-RELATED"/>
    <property type="match status" value="1"/>
</dbReference>
<feature type="domain" description="N-acetyltransferase" evidence="1">
    <location>
        <begin position="11"/>
        <end position="176"/>
    </location>
</feature>
<dbReference type="OrthoDB" id="9804153at2"/>
<proteinExistence type="predicted"/>
<reference evidence="2 3" key="1">
    <citation type="submission" date="2017-03" db="EMBL/GenBank/DDBJ databases">
        <authorList>
            <person name="Afonso C.L."/>
            <person name="Miller P.J."/>
            <person name="Scott M.A."/>
            <person name="Spackman E."/>
            <person name="Goraichik I."/>
            <person name="Dimitrov K.M."/>
            <person name="Suarez D.L."/>
            <person name="Swayne D.E."/>
        </authorList>
    </citation>
    <scope>NUCLEOTIDE SEQUENCE [LARGE SCALE GENOMIC DNA]</scope>
    <source>
        <strain evidence="2 3">CECT 7745</strain>
    </source>
</reference>
<dbReference type="SUPFAM" id="SSF55729">
    <property type="entry name" value="Acyl-CoA N-acyltransferases (Nat)"/>
    <property type="match status" value="1"/>
</dbReference>
<evidence type="ECO:0000313" key="2">
    <source>
        <dbReference type="EMBL" id="SMC11175.1"/>
    </source>
</evidence>
<dbReference type="Pfam" id="PF13302">
    <property type="entry name" value="Acetyltransf_3"/>
    <property type="match status" value="1"/>
</dbReference>
<dbReference type="Gene3D" id="3.40.630.30">
    <property type="match status" value="1"/>
</dbReference>
<dbReference type="PROSITE" id="PS51186">
    <property type="entry name" value="GNAT"/>
    <property type="match status" value="1"/>
</dbReference>
<dbReference type="InterPro" id="IPR000182">
    <property type="entry name" value="GNAT_dom"/>
</dbReference>
<protein>
    <recommendedName>
        <fullName evidence="1">N-acetyltransferase domain-containing protein</fullName>
    </recommendedName>
</protein>
<keyword evidence="3" id="KW-1185">Reference proteome</keyword>
<name>A0A1X7BNH8_9RHOB</name>
<dbReference type="InterPro" id="IPR016181">
    <property type="entry name" value="Acyl_CoA_acyltransferase"/>
</dbReference>
<evidence type="ECO:0000313" key="3">
    <source>
        <dbReference type="Proteomes" id="UP000193224"/>
    </source>
</evidence>
<dbReference type="Proteomes" id="UP000193224">
    <property type="component" value="Unassembled WGS sequence"/>
</dbReference>
<dbReference type="RefSeq" id="WP_139836300.1">
    <property type="nucleotide sequence ID" value="NZ_FWXB01000002.1"/>
</dbReference>